<proteinExistence type="predicted"/>
<dbReference type="SMART" id="SM00028">
    <property type="entry name" value="TPR"/>
    <property type="match status" value="7"/>
</dbReference>
<dbReference type="Gene3D" id="1.25.40.10">
    <property type="entry name" value="Tetratricopeptide repeat domain"/>
    <property type="match status" value="2"/>
</dbReference>
<sequence>MMESYSEDVTITSSKMDVKQPVHYIVIIIGITVVMFLFNTSRALKAIEFAKKCAIFLKNASLRKGLQIIKLVQLFFMRIKWIYIERCYRVLIWYNTNVKEYADVLPKLPHAIQRLVQRIQDGEGTVAMILGCFYGQQGKYLKAKDLYQRAHFIKQKTGNRPDEVTCCGNLGVLFNNLGQYQNSKKYMEKAIELIHETDNKKEIASCYRRLGCLFRFLQEYGKAIQYITKALFINKEIGDREEEAVDYSWLGIVFSHLGEHAAGIKYLQTAIAIRDEISNRAGEAEWCLHLGNCFTQLGSYTTCIQYLKKSLSIAKETGSSGQGLECKCYEALGIAYLYLGEYTKAKENVDKVIKILKENGRDELSFRCHVILAYALVFEGNTEEAITHLFSSIQRCEDLRIFNWDNDHLKVLLSDFYFPYYQMLSVLLCDRGDPMKGLYFLELGRARALTELMSAHYFAEKQITLERRFYNTIEKIITEGGGDYNCLYISYYKLNIFLWILSPRKLEVRLRRIDAKETLTAAGFAVQDLDGLFGKEPFREWHFYPKENCEDRSLFPLISNPLSFHIEDEDNAEASRSPLSQNDKKHQEPTPSFELLYKIFIAPVVDDLLGKPEILIFPDRSLNKIPFAALKDEKGRYLSEAFRIRHSPSLTSHTLIQERPVNGCSDTSVLIVGDPDVVYVRPRLYQLPFARREAEMIAGLLRVQPLLGCQATKQAVLEEMRSAGLIHFAAHGDAERGEIALAPERPVNRILHEDDFVLKMSDISEVQLSAKLVVLSCCHSAYGHIRAEGVEGIARAFLGSGARSVLVAQWALDDKATEKFMGRFYKHLVCGKSASESLHQAMKWMRENGFPEVRQWAPFKLIGDNVTFDFRKSNSIEVRRRKNGLGSRQIVNTLLPWTLKRLCFVELLKFV</sequence>
<evidence type="ECO:0000313" key="4">
    <source>
        <dbReference type="EMBL" id="CAH3041094.1"/>
    </source>
</evidence>
<dbReference type="PANTHER" id="PTHR10098:SF108">
    <property type="entry name" value="TETRATRICOPEPTIDE REPEAT PROTEIN 28"/>
    <property type="match status" value="1"/>
</dbReference>
<feature type="repeat" description="TPR" evidence="1">
    <location>
        <begin position="326"/>
        <end position="359"/>
    </location>
</feature>
<evidence type="ECO:0000313" key="5">
    <source>
        <dbReference type="Proteomes" id="UP001159405"/>
    </source>
</evidence>
<dbReference type="PANTHER" id="PTHR10098">
    <property type="entry name" value="RAPSYN-RELATED"/>
    <property type="match status" value="1"/>
</dbReference>
<keyword evidence="1" id="KW-0802">TPR repeat</keyword>
<dbReference type="Pfam" id="PF13424">
    <property type="entry name" value="TPR_12"/>
    <property type="match status" value="2"/>
</dbReference>
<organism evidence="4 5">
    <name type="scientific">Porites lobata</name>
    <dbReference type="NCBI Taxonomy" id="104759"/>
    <lineage>
        <taxon>Eukaryota</taxon>
        <taxon>Metazoa</taxon>
        <taxon>Cnidaria</taxon>
        <taxon>Anthozoa</taxon>
        <taxon>Hexacorallia</taxon>
        <taxon>Scleractinia</taxon>
        <taxon>Fungiina</taxon>
        <taxon>Poritidae</taxon>
        <taxon>Porites</taxon>
    </lineage>
</organism>
<evidence type="ECO:0000256" key="1">
    <source>
        <dbReference type="PROSITE-ProRule" id="PRU00339"/>
    </source>
</evidence>
<keyword evidence="2" id="KW-0812">Transmembrane</keyword>
<keyword evidence="2" id="KW-1133">Transmembrane helix</keyword>
<reference evidence="4 5" key="1">
    <citation type="submission" date="2022-05" db="EMBL/GenBank/DDBJ databases">
        <authorList>
            <consortium name="Genoscope - CEA"/>
            <person name="William W."/>
        </authorList>
    </citation>
    <scope>NUCLEOTIDE SEQUENCE [LARGE SCALE GENOMIC DNA]</scope>
</reference>
<gene>
    <name evidence="4" type="ORF">PLOB_00047940</name>
</gene>
<dbReference type="InterPro" id="IPR024983">
    <property type="entry name" value="CHAT_dom"/>
</dbReference>
<protein>
    <recommendedName>
        <fullName evidence="3">CHAT domain-containing protein</fullName>
    </recommendedName>
</protein>
<accession>A0ABN8N460</accession>
<name>A0ABN8N460_9CNID</name>
<dbReference type="Pfam" id="PF12770">
    <property type="entry name" value="CHAT"/>
    <property type="match status" value="1"/>
</dbReference>
<feature type="transmembrane region" description="Helical" evidence="2">
    <location>
        <begin position="21"/>
        <end position="38"/>
    </location>
</feature>
<dbReference type="InterPro" id="IPR011990">
    <property type="entry name" value="TPR-like_helical_dom_sf"/>
</dbReference>
<feature type="repeat" description="TPR" evidence="1">
    <location>
        <begin position="204"/>
        <end position="237"/>
    </location>
</feature>
<keyword evidence="2" id="KW-0472">Membrane</keyword>
<dbReference type="Proteomes" id="UP001159405">
    <property type="component" value="Unassembled WGS sequence"/>
</dbReference>
<evidence type="ECO:0000259" key="3">
    <source>
        <dbReference type="Pfam" id="PF12770"/>
    </source>
</evidence>
<dbReference type="SUPFAM" id="SSF48452">
    <property type="entry name" value="TPR-like"/>
    <property type="match status" value="2"/>
</dbReference>
<comment type="caution">
    <text evidence="4">The sequence shown here is derived from an EMBL/GenBank/DDBJ whole genome shotgun (WGS) entry which is preliminary data.</text>
</comment>
<evidence type="ECO:0000256" key="2">
    <source>
        <dbReference type="SAM" id="Phobius"/>
    </source>
</evidence>
<feature type="domain" description="CHAT" evidence="3">
    <location>
        <begin position="592"/>
        <end position="864"/>
    </location>
</feature>
<keyword evidence="5" id="KW-1185">Reference proteome</keyword>
<dbReference type="EMBL" id="CALNXK010000009">
    <property type="protein sequence ID" value="CAH3041094.1"/>
    <property type="molecule type" value="Genomic_DNA"/>
</dbReference>
<dbReference type="InterPro" id="IPR019734">
    <property type="entry name" value="TPR_rpt"/>
</dbReference>
<dbReference type="PROSITE" id="PS50005">
    <property type="entry name" value="TPR"/>
    <property type="match status" value="2"/>
</dbReference>